<organism evidence="2 3">
    <name type="scientific">Pristionchus pacificus</name>
    <name type="common">Parasitic nematode worm</name>
    <dbReference type="NCBI Taxonomy" id="54126"/>
    <lineage>
        <taxon>Eukaryota</taxon>
        <taxon>Metazoa</taxon>
        <taxon>Ecdysozoa</taxon>
        <taxon>Nematoda</taxon>
        <taxon>Chromadorea</taxon>
        <taxon>Rhabditida</taxon>
        <taxon>Rhabditina</taxon>
        <taxon>Diplogasteromorpha</taxon>
        <taxon>Diplogasteroidea</taxon>
        <taxon>Neodiplogasteridae</taxon>
        <taxon>Pristionchus</taxon>
    </lineage>
</organism>
<dbReference type="AlphaFoldDB" id="A0A2A6B964"/>
<protein>
    <submittedName>
        <fullName evidence="2">Uncharacterized protein</fullName>
    </submittedName>
</protein>
<dbReference type="Proteomes" id="UP000005239">
    <property type="component" value="Unassembled WGS sequence"/>
</dbReference>
<dbReference type="EnsemblMetazoa" id="PPA43920.1">
    <property type="protein sequence ID" value="PPA43920.1"/>
    <property type="gene ID" value="WBGene00282289"/>
</dbReference>
<proteinExistence type="predicted"/>
<reference evidence="3" key="1">
    <citation type="journal article" date="2008" name="Nat. Genet.">
        <title>The Pristionchus pacificus genome provides a unique perspective on nematode lifestyle and parasitism.</title>
        <authorList>
            <person name="Dieterich C."/>
            <person name="Clifton S.W."/>
            <person name="Schuster L.N."/>
            <person name="Chinwalla A."/>
            <person name="Delehaunty K."/>
            <person name="Dinkelacker I."/>
            <person name="Fulton L."/>
            <person name="Fulton R."/>
            <person name="Godfrey J."/>
            <person name="Minx P."/>
            <person name="Mitreva M."/>
            <person name="Roeseler W."/>
            <person name="Tian H."/>
            <person name="Witte H."/>
            <person name="Yang S.P."/>
            <person name="Wilson R.K."/>
            <person name="Sommer R.J."/>
        </authorList>
    </citation>
    <scope>NUCLEOTIDE SEQUENCE [LARGE SCALE GENOMIC DNA]</scope>
    <source>
        <strain evidence="3">PS312</strain>
    </source>
</reference>
<keyword evidence="3" id="KW-1185">Reference proteome</keyword>
<accession>A0A4X3PS42</accession>
<accession>A0A2A6B964</accession>
<gene>
    <name evidence="2" type="primary">WBGene00282290</name>
    <name evidence="1" type="synonym">WBGene00282289</name>
</gene>
<reference evidence="2" key="2">
    <citation type="submission" date="2022-06" db="UniProtKB">
        <authorList>
            <consortium name="EnsemblMetazoa"/>
        </authorList>
    </citation>
    <scope>IDENTIFICATION</scope>
    <source>
        <strain evidence="2">PS312</strain>
    </source>
</reference>
<evidence type="ECO:0000313" key="1">
    <source>
        <dbReference type="EnsemblMetazoa" id="PPA43920.1"/>
    </source>
</evidence>
<evidence type="ECO:0000313" key="3">
    <source>
        <dbReference type="Proteomes" id="UP000005239"/>
    </source>
</evidence>
<dbReference type="EnsemblMetazoa" id="PPA43921.1">
    <property type="protein sequence ID" value="PPA43921.1"/>
    <property type="gene ID" value="WBGene00282290"/>
</dbReference>
<sequence>MHLSTPISAPGSERAKITVQLDFSLKTIRLGRDGPRLSKIIPDLSTLLWRSAAMMFAERTKRTKYEEKLGPEIGVVVLLSVIFGEVEHWRVIRVTVGQLDHRVRSGWIGSGWIENRGSMDEDGYDHYS</sequence>
<name>A0A2A6B964_PRIPA</name>
<evidence type="ECO:0000313" key="2">
    <source>
        <dbReference type="EnsemblMetazoa" id="PPA43921.1"/>
    </source>
</evidence>